<dbReference type="EMBL" id="JAAIRY010000030">
    <property type="protein sequence ID" value="NSI66277.1"/>
    <property type="molecule type" value="Genomic_DNA"/>
</dbReference>
<dbReference type="EMBL" id="QRIA01000003">
    <property type="protein sequence ID" value="RHG21409.1"/>
    <property type="molecule type" value="Genomic_DNA"/>
</dbReference>
<reference evidence="17 18" key="2">
    <citation type="submission" date="2018-08" db="EMBL/GenBank/DDBJ databases">
        <title>A genome reference for cultivated species of the human gut microbiota.</title>
        <authorList>
            <person name="Zou Y."/>
            <person name="Xue W."/>
            <person name="Luo G."/>
        </authorList>
    </citation>
    <scope>NUCLEOTIDE SEQUENCE [LARGE SCALE GENOMIC DNA]</scope>
    <source>
        <strain evidence="11 21">AF27-4BH</strain>
        <strain evidence="15 19">AF33-12</strain>
        <strain evidence="14 18">AM12-54</strain>
        <strain evidence="13 17">AM21-18</strain>
        <strain evidence="12 20">AM22-7AC</strain>
    </source>
</reference>
<dbReference type="Proteomes" id="UP001211731">
    <property type="component" value="Unassembled WGS sequence"/>
</dbReference>
<dbReference type="EMBL" id="JAPRBD010000020">
    <property type="protein sequence ID" value="MCZ0690758.1"/>
    <property type="molecule type" value="Genomic_DNA"/>
</dbReference>
<dbReference type="Proteomes" id="UP001076974">
    <property type="component" value="Unassembled WGS sequence"/>
</dbReference>
<dbReference type="EMBL" id="JAQMLA010000037">
    <property type="protein sequence ID" value="MDB8687448.1"/>
    <property type="molecule type" value="Genomic_DNA"/>
</dbReference>
<evidence type="ECO:0000313" key="9">
    <source>
        <dbReference type="EMBL" id="NSI66277.1"/>
    </source>
</evidence>
<dbReference type="Proteomes" id="UP000283992">
    <property type="component" value="Unassembled WGS sequence"/>
</dbReference>
<protein>
    <submittedName>
        <fullName evidence="13">DUF4194 domain-containing protein</fullName>
    </submittedName>
</protein>
<evidence type="ECO:0000313" key="2">
    <source>
        <dbReference type="EMBL" id="MCB5494903.1"/>
    </source>
</evidence>
<dbReference type="RefSeq" id="WP_004844730.1">
    <property type="nucleotide sequence ID" value="NZ_AP031446.1"/>
</dbReference>
<feature type="compositionally biased region" description="Polar residues" evidence="1">
    <location>
        <begin position="204"/>
        <end position="214"/>
    </location>
</feature>
<reference evidence="2" key="5">
    <citation type="submission" date="2021-10" db="EMBL/GenBank/DDBJ databases">
        <title>Collection of gut derived symbiotic bacterial strains cultured from healthy donors.</title>
        <authorList>
            <person name="Lin H."/>
            <person name="Littmann E."/>
            <person name="Claire K."/>
            <person name="Pamer E."/>
        </authorList>
    </citation>
    <scope>NUCLEOTIDE SEQUENCE</scope>
    <source>
        <strain evidence="2">MSK.23.4</strain>
    </source>
</reference>
<dbReference type="Proteomes" id="UP000285697">
    <property type="component" value="Unassembled WGS sequence"/>
</dbReference>
<dbReference type="EMBL" id="JAAIRV010000038">
    <property type="protein sequence ID" value="NSI59644.1"/>
    <property type="molecule type" value="Genomic_DNA"/>
</dbReference>
<evidence type="ECO:0000313" key="7">
    <source>
        <dbReference type="EMBL" id="MDE1203420.1"/>
    </source>
</evidence>
<dbReference type="Proteomes" id="UP000286137">
    <property type="component" value="Unassembled WGS sequence"/>
</dbReference>
<evidence type="ECO:0000313" key="4">
    <source>
        <dbReference type="EMBL" id="MCZ0690758.1"/>
    </source>
</evidence>
<reference evidence="5" key="8">
    <citation type="submission" date="2023-01" db="EMBL/GenBank/DDBJ databases">
        <title>Human gut microbiome strain richness.</title>
        <authorList>
            <person name="Chen-Liaw A."/>
        </authorList>
    </citation>
    <scope>NUCLEOTIDE SEQUENCE</scope>
    <source>
        <strain evidence="6">1001217st1_A9_1001217B_191108</strain>
        <strain evidence="5">RTP21484st1_H11_RTP21484_190118</strain>
    </source>
</reference>
<evidence type="ECO:0000313" key="13">
    <source>
        <dbReference type="EMBL" id="RHG80445.1"/>
    </source>
</evidence>
<evidence type="ECO:0000313" key="11">
    <source>
        <dbReference type="EMBL" id="RGQ66572.1"/>
    </source>
</evidence>
<evidence type="ECO:0000313" key="10">
    <source>
        <dbReference type="EMBL" id="PLT72463.1"/>
    </source>
</evidence>
<evidence type="ECO:0000313" key="17">
    <source>
        <dbReference type="Proteomes" id="UP000283981"/>
    </source>
</evidence>
<dbReference type="InterPro" id="IPR025449">
    <property type="entry name" value="JetB"/>
</dbReference>
<evidence type="ECO:0000313" key="3">
    <source>
        <dbReference type="EMBL" id="MCZ0668500.1"/>
    </source>
</evidence>
<evidence type="ECO:0000313" key="14">
    <source>
        <dbReference type="EMBL" id="RHJ14452.1"/>
    </source>
</evidence>
<gene>
    <name evidence="10" type="ORF">CDL23_13010</name>
    <name evidence="14" type="ORF">DW142_04960</name>
    <name evidence="13" type="ORF">DW243_14810</name>
    <name evidence="12" type="ORF">DW270_03495</name>
    <name evidence="11" type="ORF">DWY88_10040</name>
    <name evidence="15" type="ORF">DWZ50_09840</name>
    <name evidence="9" type="ORF">G4981_13520</name>
    <name evidence="8" type="ORF">G4993_14780</name>
    <name evidence="2" type="ORF">LIQ10_14385</name>
    <name evidence="7" type="ORF">O4N78_07500</name>
    <name evidence="4" type="ORF">OZZ16_12745</name>
    <name evidence="3" type="ORF">OZZ17_13255</name>
    <name evidence="6" type="ORF">PNU63_10060</name>
    <name evidence="5" type="ORF">PNW85_12325</name>
</gene>
<reference evidence="3" key="6">
    <citation type="submission" date="2022-11" db="EMBL/GenBank/DDBJ databases">
        <title>Temperate bacteriophages infecting mucin-degrading bacterium Ruminococcus gnavus from the human gut.</title>
        <authorList>
            <person name="Buttimer C."/>
        </authorList>
    </citation>
    <scope>NUCLEOTIDE SEQUENCE</scope>
    <source>
        <strain evidence="3">CCUG 49994</strain>
        <strain evidence="4">CCUG 52279</strain>
    </source>
</reference>
<reference evidence="7" key="7">
    <citation type="submission" date="2022-12" db="EMBL/GenBank/DDBJ databases">
        <title>Genome of R. gnavus strain RSHDN_120.</title>
        <authorList>
            <person name="Abdugheni R."/>
        </authorList>
    </citation>
    <scope>NUCLEOTIDE SEQUENCE</scope>
    <source>
        <strain evidence="7">RSHDN_120</strain>
    </source>
</reference>
<evidence type="ECO:0000313" key="21">
    <source>
        <dbReference type="Proteomes" id="UP000286137"/>
    </source>
</evidence>
<reference evidence="8" key="4">
    <citation type="submission" date="2020-02" db="EMBL/GenBank/DDBJ databases">
        <authorList>
            <person name="Littmann E."/>
            <person name="Sorbara M."/>
        </authorList>
    </citation>
    <scope>NUCLEOTIDE SEQUENCE</scope>
    <source>
        <strain evidence="9">MSK.11.9</strain>
        <strain evidence="8">MSK.15.32</strain>
    </source>
</reference>
<evidence type="ECO:0000313" key="6">
    <source>
        <dbReference type="EMBL" id="MDB8739103.1"/>
    </source>
</evidence>
<dbReference type="Proteomes" id="UP000285610">
    <property type="component" value="Unassembled WGS sequence"/>
</dbReference>
<dbReference type="EMBL" id="JAPZEG010000007">
    <property type="protein sequence ID" value="MDE1203420.1"/>
    <property type="molecule type" value="Genomic_DNA"/>
</dbReference>
<organism evidence="13 17">
    <name type="scientific">Mediterraneibacter gnavus</name>
    <name type="common">Ruminococcus gnavus</name>
    <dbReference type="NCBI Taxonomy" id="33038"/>
    <lineage>
        <taxon>Bacteria</taxon>
        <taxon>Bacillati</taxon>
        <taxon>Bacillota</taxon>
        <taxon>Clostridia</taxon>
        <taxon>Lachnospirales</taxon>
        <taxon>Lachnospiraceae</taxon>
        <taxon>Mediterraneibacter</taxon>
    </lineage>
</organism>
<dbReference type="AlphaFoldDB" id="A0A2N5NKX9"/>
<evidence type="ECO:0000313" key="18">
    <source>
        <dbReference type="Proteomes" id="UP000283992"/>
    </source>
</evidence>
<dbReference type="EMBL" id="JAJBNC010000025">
    <property type="protein sequence ID" value="MCB5494903.1"/>
    <property type="molecule type" value="Genomic_DNA"/>
</dbReference>
<evidence type="ECO:0000313" key="19">
    <source>
        <dbReference type="Proteomes" id="UP000285610"/>
    </source>
</evidence>
<dbReference type="Proteomes" id="UP000235093">
    <property type="component" value="Unassembled WGS sequence"/>
</dbReference>
<dbReference type="Proteomes" id="UP001297422">
    <property type="component" value="Unassembled WGS sequence"/>
</dbReference>
<accession>A0A2N5NKX9</accession>
<comment type="caution">
    <text evidence="13">The sequence shown here is derived from an EMBL/GenBank/DDBJ whole genome shotgun (WGS) entry which is preliminary data.</text>
</comment>
<name>A0A2N5NKX9_MEDGN</name>
<dbReference type="Proteomes" id="UP001079535">
    <property type="component" value="Unassembled WGS sequence"/>
</dbReference>
<evidence type="ECO:0000313" key="8">
    <source>
        <dbReference type="EMBL" id="NSI59644.1"/>
    </source>
</evidence>
<dbReference type="Proteomes" id="UP000283981">
    <property type="component" value="Unassembled WGS sequence"/>
</dbReference>
<dbReference type="STRING" id="33038.GCA_900067245_01870"/>
<dbReference type="EMBL" id="JAPRAY010000018">
    <property type="protein sequence ID" value="MCZ0668500.1"/>
    <property type="molecule type" value="Genomic_DNA"/>
</dbReference>
<dbReference type="EMBL" id="JAQMLR010000009">
    <property type="protein sequence ID" value="MDB8739103.1"/>
    <property type="molecule type" value="Genomic_DNA"/>
</dbReference>
<dbReference type="Proteomes" id="UP001212160">
    <property type="component" value="Unassembled WGS sequence"/>
</dbReference>
<dbReference type="Proteomes" id="UP001296580">
    <property type="component" value="Unassembled WGS sequence"/>
</dbReference>
<proteinExistence type="predicted"/>
<evidence type="ECO:0000313" key="16">
    <source>
        <dbReference type="Proteomes" id="UP000235093"/>
    </source>
</evidence>
<dbReference type="EMBL" id="QRIS01000030">
    <property type="protein sequence ID" value="RHG80445.1"/>
    <property type="molecule type" value="Genomic_DNA"/>
</dbReference>
<evidence type="ECO:0000256" key="1">
    <source>
        <dbReference type="SAM" id="MobiDB-lite"/>
    </source>
</evidence>
<evidence type="ECO:0000313" key="15">
    <source>
        <dbReference type="EMBL" id="RHM75481.1"/>
    </source>
</evidence>
<evidence type="ECO:0000313" key="12">
    <source>
        <dbReference type="EMBL" id="RHG21409.1"/>
    </source>
</evidence>
<dbReference type="Proteomes" id="UP001149331">
    <property type="component" value="Unassembled WGS sequence"/>
</dbReference>
<evidence type="ECO:0000313" key="5">
    <source>
        <dbReference type="EMBL" id="MDB8687448.1"/>
    </source>
</evidence>
<reference evidence="10 16" key="1">
    <citation type="journal article" date="2017" name="Genome Med.">
        <title>A novel Ruminococcus gnavus clade enriched in inflammatory bowel disease patients.</title>
        <authorList>
            <person name="Hall A.B."/>
            <person name="Yassour M."/>
            <person name="Sauk J."/>
            <person name="Garner A."/>
            <person name="Jiang X."/>
            <person name="Arthur T."/>
            <person name="Lagoudas G.K."/>
            <person name="Vatanen T."/>
            <person name="Fornelos N."/>
            <person name="Wilson R."/>
            <person name="Bertha M."/>
            <person name="Cohen M."/>
            <person name="Garber J."/>
            <person name="Khalili H."/>
            <person name="Gevers D."/>
            <person name="Ananthakrishnan A.N."/>
            <person name="Kugathasan S."/>
            <person name="Lander E.S."/>
            <person name="Blainey P."/>
            <person name="Vlamakis H."/>
            <person name="Xavier R.J."/>
            <person name="Huttenhower C."/>
        </authorList>
    </citation>
    <scope>NUCLEOTIDE SEQUENCE [LARGE SCALE GENOMIC DNA]</scope>
    <source>
        <strain evidence="10 16">RJX1125</strain>
    </source>
</reference>
<evidence type="ECO:0000313" key="20">
    <source>
        <dbReference type="Proteomes" id="UP000285697"/>
    </source>
</evidence>
<sequence>MIEYYEQLSEEEQDDIKHVIQTLYRQTFLLERKFEKRTGRMVPVREYRVCSKHREFLEKYFAVAGITLQENLHMGVMYIQGETLWGEKLSRLATIYILVLKLIYDEQMAAVSSSSHIVTTLGAVNGKAGEFHVLSGLPSPTEMRRTVAFLKKYQIVEPVDVMEELDENSRLVIYPCINTVLLGDDIRELLETFSEEEDSGDKTGVQSALENLPE</sequence>
<dbReference type="Pfam" id="PF13835">
    <property type="entry name" value="DUF4194"/>
    <property type="match status" value="1"/>
</dbReference>
<dbReference type="GeneID" id="57434302"/>
<reference evidence="8" key="3">
    <citation type="journal article" date="2020" name="Cell Host Microbe">
        <title>Functional and Genomic Variation between Human-Derived Isolates of Lachnospiraceae Reveals Inter- and Intra-Species Diversity.</title>
        <authorList>
            <person name="Sorbara M.T."/>
            <person name="Littmann E.R."/>
            <person name="Fontana E."/>
            <person name="Moody T.U."/>
            <person name="Kohout C.E."/>
            <person name="Gjonbalaj M."/>
            <person name="Eaton V."/>
            <person name="Seok R."/>
            <person name="Leiner I.M."/>
            <person name="Pamer E.G."/>
        </authorList>
    </citation>
    <scope>NUCLEOTIDE SEQUENCE</scope>
    <source>
        <strain evidence="9">MSK.11.9</strain>
        <strain evidence="8">MSK.15.32</strain>
    </source>
</reference>
<feature type="region of interest" description="Disordered" evidence="1">
    <location>
        <begin position="195"/>
        <end position="214"/>
    </location>
</feature>
<dbReference type="Proteomes" id="UP001296581">
    <property type="component" value="Unassembled WGS sequence"/>
</dbReference>
<dbReference type="EMBL" id="NIHT01000023">
    <property type="protein sequence ID" value="PLT72463.1"/>
    <property type="molecule type" value="Genomic_DNA"/>
</dbReference>
<dbReference type="EMBL" id="QRLN01000005">
    <property type="protein sequence ID" value="RHJ14452.1"/>
    <property type="molecule type" value="Genomic_DNA"/>
</dbReference>
<dbReference type="EMBL" id="QRTJ01000018">
    <property type="protein sequence ID" value="RGQ66572.1"/>
    <property type="molecule type" value="Genomic_DNA"/>
</dbReference>
<dbReference type="EMBL" id="QRQE01000022">
    <property type="protein sequence ID" value="RHM75481.1"/>
    <property type="molecule type" value="Genomic_DNA"/>
</dbReference>